<comment type="caution">
    <text evidence="3">The sequence shown here is derived from an EMBL/GenBank/DDBJ whole genome shotgun (WGS) entry which is preliminary data.</text>
</comment>
<accession>A0A4Z0GX37</accession>
<gene>
    <name evidence="3" type="ORF">E4663_15025</name>
</gene>
<dbReference type="STRING" id="192814.GCA_900166575_03783"/>
<dbReference type="SUPFAM" id="SSF81342">
    <property type="entry name" value="Transmembrane di-heme cytochromes"/>
    <property type="match status" value="1"/>
</dbReference>
<dbReference type="RefSeq" id="WP_135328227.1">
    <property type="nucleotide sequence ID" value="NZ_SRJC01000004.1"/>
</dbReference>
<keyword evidence="1" id="KW-0472">Membrane</keyword>
<evidence type="ECO:0000313" key="3">
    <source>
        <dbReference type="EMBL" id="TGB01943.1"/>
    </source>
</evidence>
<evidence type="ECO:0000259" key="2">
    <source>
        <dbReference type="Pfam" id="PF00174"/>
    </source>
</evidence>
<dbReference type="GO" id="GO:0016020">
    <property type="term" value="C:membrane"/>
    <property type="evidence" value="ECO:0007669"/>
    <property type="project" value="InterPro"/>
</dbReference>
<feature type="transmembrane region" description="Helical" evidence="1">
    <location>
        <begin position="184"/>
        <end position="201"/>
    </location>
</feature>
<name>A0A4Z0GX37_9BACI</name>
<proteinExistence type="predicted"/>
<feature type="transmembrane region" description="Helical" evidence="1">
    <location>
        <begin position="21"/>
        <end position="40"/>
    </location>
</feature>
<reference evidence="3 4" key="1">
    <citation type="journal article" date="2003" name="Int. J. Syst. Evol. Microbiol.">
        <title>Halobacillus salinus sp. nov., isolated from a salt lake on the coast of the East Sea in Korea.</title>
        <authorList>
            <person name="Yoon J.H."/>
            <person name="Kang K.H."/>
            <person name="Park Y.H."/>
        </authorList>
    </citation>
    <scope>NUCLEOTIDE SEQUENCE [LARGE SCALE GENOMIC DNA]</scope>
    <source>
        <strain evidence="3 4">HSL-3</strain>
    </source>
</reference>
<organism evidence="3 4">
    <name type="scientific">Halobacillus salinus</name>
    <dbReference type="NCBI Taxonomy" id="192814"/>
    <lineage>
        <taxon>Bacteria</taxon>
        <taxon>Bacillati</taxon>
        <taxon>Bacillota</taxon>
        <taxon>Bacilli</taxon>
        <taxon>Bacillales</taxon>
        <taxon>Bacillaceae</taxon>
        <taxon>Halobacillus</taxon>
    </lineage>
</organism>
<dbReference type="SUPFAM" id="SSF56524">
    <property type="entry name" value="Oxidoreductase molybdopterin-binding domain"/>
    <property type="match status" value="1"/>
</dbReference>
<dbReference type="Pfam" id="PF00174">
    <property type="entry name" value="Oxidored_molyb"/>
    <property type="match status" value="1"/>
</dbReference>
<feature type="transmembrane region" description="Helical" evidence="1">
    <location>
        <begin position="119"/>
        <end position="141"/>
    </location>
</feature>
<feature type="transmembrane region" description="Helical" evidence="1">
    <location>
        <begin position="93"/>
        <end position="113"/>
    </location>
</feature>
<dbReference type="EMBL" id="SRJC01000004">
    <property type="protein sequence ID" value="TGB01943.1"/>
    <property type="molecule type" value="Genomic_DNA"/>
</dbReference>
<dbReference type="Gene3D" id="3.90.420.10">
    <property type="entry name" value="Oxidoreductase, molybdopterin-binding domain"/>
    <property type="match status" value="1"/>
</dbReference>
<evidence type="ECO:0000256" key="1">
    <source>
        <dbReference type="SAM" id="Phobius"/>
    </source>
</evidence>
<dbReference type="Proteomes" id="UP000297982">
    <property type="component" value="Unassembled WGS sequence"/>
</dbReference>
<feature type="domain" description="Oxidoreductase molybdopterin-binding" evidence="2">
    <location>
        <begin position="253"/>
        <end position="398"/>
    </location>
</feature>
<dbReference type="AlphaFoldDB" id="A0A4Z0GX37"/>
<feature type="transmembrane region" description="Helical" evidence="1">
    <location>
        <begin position="52"/>
        <end position="72"/>
    </location>
</feature>
<protein>
    <submittedName>
        <fullName evidence="3">Oxidoreductase</fullName>
    </submittedName>
</protein>
<dbReference type="GO" id="GO:0022904">
    <property type="term" value="P:respiratory electron transport chain"/>
    <property type="evidence" value="ECO:0007669"/>
    <property type="project" value="InterPro"/>
</dbReference>
<evidence type="ECO:0000313" key="4">
    <source>
        <dbReference type="Proteomes" id="UP000297982"/>
    </source>
</evidence>
<dbReference type="InterPro" id="IPR036374">
    <property type="entry name" value="OxRdtase_Mopterin-bd_sf"/>
</dbReference>
<dbReference type="InterPro" id="IPR016174">
    <property type="entry name" value="Di-haem_cyt_TM"/>
</dbReference>
<dbReference type="InterPro" id="IPR000572">
    <property type="entry name" value="OxRdtase_Mopterin-bd_dom"/>
</dbReference>
<dbReference type="PANTHER" id="PTHR43032:SF4">
    <property type="entry name" value="OXIDOREDUCTASE MOLYBDOPTERIN-BINDING DOMAIN-CONTAINING PROTEIN"/>
    <property type="match status" value="1"/>
</dbReference>
<sequence length="411" mass="47798">MDKRIFYKKQQKFGQKLKQLHHWNALLFTFLAFTGLILVSSEFRQWLPQVRIWVRDSHIWIGFISLLPLLFYGPKLVKHLKTLRKRRNNRVNLYVVLFVLVALIASGLLLTFQRSLNPALSSFALITHDIMTWFGVPYLLYHSITRSRWFKAIEKRRAEEKQNKRMVIEEGNPVMNRRTFLRRGTGTGIALVFTPFIYQWAKPYLGIQSSSSSTSTLPLTEAFSPMPTPLPKSKPPIGGGRSGDFRYYTVTRMPDISDENFSFTIDGLVDRSKQWDWKDFVNLSREVQVSNFYCVTGWSVYDVTWEGIKLRDLLEKAGVQKKATHVKFYSQDGVYTDSLTLDQAMDADVMVAMLIDGELIPNRNGGPVRLIVPKMYAYKSVKWLNRIELIDEEHIGYWEQRGYSKDAWVNL</sequence>
<keyword evidence="4" id="KW-1185">Reference proteome</keyword>
<dbReference type="PANTHER" id="PTHR43032">
    <property type="entry name" value="PROTEIN-METHIONINE-SULFOXIDE REDUCTASE"/>
    <property type="match status" value="1"/>
</dbReference>
<keyword evidence="1" id="KW-1133">Transmembrane helix</keyword>
<keyword evidence="1" id="KW-0812">Transmembrane</keyword>